<feature type="transmembrane region" description="Helical" evidence="8">
    <location>
        <begin position="255"/>
        <end position="274"/>
    </location>
</feature>
<keyword evidence="7 8" id="KW-0472">Membrane</keyword>
<keyword evidence="3" id="KW-0813">Transport</keyword>
<dbReference type="EMBL" id="JBEPMA010000006">
    <property type="protein sequence ID" value="MET3617593.1"/>
    <property type="molecule type" value="Genomic_DNA"/>
</dbReference>
<dbReference type="Proteomes" id="UP001549162">
    <property type="component" value="Unassembled WGS sequence"/>
</dbReference>
<feature type="transmembrane region" description="Helical" evidence="8">
    <location>
        <begin position="20"/>
        <end position="38"/>
    </location>
</feature>
<dbReference type="PANTHER" id="PTHR21716:SF53">
    <property type="entry name" value="PERMEASE PERM-RELATED"/>
    <property type="match status" value="1"/>
</dbReference>
<keyword evidence="6 8" id="KW-1133">Transmembrane helix</keyword>
<keyword evidence="4" id="KW-1003">Cell membrane</keyword>
<evidence type="ECO:0000256" key="1">
    <source>
        <dbReference type="ARBA" id="ARBA00004651"/>
    </source>
</evidence>
<name>A0ABV2J9X9_9FIRM</name>
<comment type="subcellular location">
    <subcellularLocation>
        <location evidence="1">Cell membrane</location>
        <topology evidence="1">Multi-pass membrane protein</topology>
    </subcellularLocation>
</comment>
<gene>
    <name evidence="9" type="ORF">ABID14_001227</name>
</gene>
<feature type="transmembrane region" description="Helical" evidence="8">
    <location>
        <begin position="181"/>
        <end position="211"/>
    </location>
</feature>
<feature type="transmembrane region" description="Helical" evidence="8">
    <location>
        <begin position="314"/>
        <end position="333"/>
    </location>
</feature>
<dbReference type="Pfam" id="PF01594">
    <property type="entry name" value="AI-2E_transport"/>
    <property type="match status" value="1"/>
</dbReference>
<evidence type="ECO:0000313" key="10">
    <source>
        <dbReference type="Proteomes" id="UP001549162"/>
    </source>
</evidence>
<evidence type="ECO:0000256" key="4">
    <source>
        <dbReference type="ARBA" id="ARBA00022475"/>
    </source>
</evidence>
<proteinExistence type="inferred from homology"/>
<comment type="similarity">
    <text evidence="2">Belongs to the autoinducer-2 exporter (AI-2E) (TC 2.A.86) family.</text>
</comment>
<feature type="transmembrane region" description="Helical" evidence="8">
    <location>
        <begin position="92"/>
        <end position="115"/>
    </location>
</feature>
<evidence type="ECO:0000256" key="5">
    <source>
        <dbReference type="ARBA" id="ARBA00022692"/>
    </source>
</evidence>
<feature type="transmembrane region" description="Helical" evidence="8">
    <location>
        <begin position="345"/>
        <end position="378"/>
    </location>
</feature>
<organism evidence="9 10">
    <name type="scientific">Peptoniphilus olsenii</name>
    <dbReference type="NCBI Taxonomy" id="411570"/>
    <lineage>
        <taxon>Bacteria</taxon>
        <taxon>Bacillati</taxon>
        <taxon>Bacillota</taxon>
        <taxon>Tissierellia</taxon>
        <taxon>Tissierellales</taxon>
        <taxon>Peptoniphilaceae</taxon>
        <taxon>Peptoniphilus</taxon>
    </lineage>
</organism>
<sequence>MQREPNDKFLGKIYFKTDVYKKIFITGLALLFVMYLFLNSRSIGSGFLRILGILTPFIIGAVIAFIMKIPLNSIERRFFDKIENKKFQKYKRTLSILLSFVLIILAIAIIIGIILPQLIKSFKGLEESLPTFVQAVIDKSRQIPYINKYSDAMQTEYNNLSWQKAFKEVESFLSTKNASNFVGSAISTATSIVGGLVTFALSMITSIYILADKERLSYQGERLVYSFFSENIAHKTLHVAHLVHENFFGFIKGQLTVAFFIGVATSIFSFILRFPNAATLGVIVGVTDLVPVVGPFIGAAMGFILIVLEEPAKAVAFVILIIILQQVESNIVYPRLVGNNVGLPSLWTLIAITVGGSLFGVVGMWIFIPLVSTIYAILREYTEYKINGKNINLHMKKI</sequence>
<comment type="caution">
    <text evidence="9">The sequence shown here is derived from an EMBL/GenBank/DDBJ whole genome shotgun (WGS) entry which is preliminary data.</text>
</comment>
<reference evidence="9 10" key="1">
    <citation type="submission" date="2024-06" db="EMBL/GenBank/DDBJ databases">
        <title>Genomic Encyclopedia of Type Strains, Phase IV (KMG-IV): sequencing the most valuable type-strain genomes for metagenomic binning, comparative biology and taxonomic classification.</title>
        <authorList>
            <person name="Goeker M."/>
        </authorList>
    </citation>
    <scope>NUCLEOTIDE SEQUENCE [LARGE SCALE GENOMIC DNA]</scope>
    <source>
        <strain evidence="9 10">DSM 21460</strain>
    </source>
</reference>
<evidence type="ECO:0000256" key="3">
    <source>
        <dbReference type="ARBA" id="ARBA00022448"/>
    </source>
</evidence>
<evidence type="ECO:0000256" key="2">
    <source>
        <dbReference type="ARBA" id="ARBA00009773"/>
    </source>
</evidence>
<evidence type="ECO:0000313" key="9">
    <source>
        <dbReference type="EMBL" id="MET3617593.1"/>
    </source>
</evidence>
<evidence type="ECO:0000256" key="7">
    <source>
        <dbReference type="ARBA" id="ARBA00023136"/>
    </source>
</evidence>
<feature type="transmembrane region" description="Helical" evidence="8">
    <location>
        <begin position="50"/>
        <end position="71"/>
    </location>
</feature>
<keyword evidence="10" id="KW-1185">Reference proteome</keyword>
<feature type="transmembrane region" description="Helical" evidence="8">
    <location>
        <begin position="280"/>
        <end position="307"/>
    </location>
</feature>
<dbReference type="PANTHER" id="PTHR21716">
    <property type="entry name" value="TRANSMEMBRANE PROTEIN"/>
    <property type="match status" value="1"/>
</dbReference>
<protein>
    <submittedName>
        <fullName evidence="9">PurR-regulated permease PerM</fullName>
    </submittedName>
</protein>
<evidence type="ECO:0000256" key="8">
    <source>
        <dbReference type="SAM" id="Phobius"/>
    </source>
</evidence>
<dbReference type="InterPro" id="IPR002549">
    <property type="entry name" value="AI-2E-like"/>
</dbReference>
<evidence type="ECO:0000256" key="6">
    <source>
        <dbReference type="ARBA" id="ARBA00022989"/>
    </source>
</evidence>
<keyword evidence="5 8" id="KW-0812">Transmembrane</keyword>
<dbReference type="RefSeq" id="WP_354368200.1">
    <property type="nucleotide sequence ID" value="NZ_JBEPMA010000006.1"/>
</dbReference>
<accession>A0ABV2J9X9</accession>